<feature type="transmembrane region" description="Helical" evidence="1">
    <location>
        <begin position="24"/>
        <end position="41"/>
    </location>
</feature>
<reference evidence="3" key="1">
    <citation type="journal article" date="2018" name="Front. Microbiol.">
        <title>Genome-Based Analysis Reveals the Taxonomy and Diversity of the Family Idiomarinaceae.</title>
        <authorList>
            <person name="Liu Y."/>
            <person name="Lai Q."/>
            <person name="Shao Z."/>
        </authorList>
    </citation>
    <scope>NUCLEOTIDE SEQUENCE [LARGE SCALE GENOMIC DNA]</scope>
    <source>
        <strain evidence="3">R22</strain>
    </source>
</reference>
<dbReference type="EMBL" id="PIQC01000001">
    <property type="protein sequence ID" value="RUO73276.1"/>
    <property type="molecule type" value="Genomic_DNA"/>
</dbReference>
<feature type="transmembrane region" description="Helical" evidence="1">
    <location>
        <begin position="47"/>
        <end position="65"/>
    </location>
</feature>
<feature type="transmembrane region" description="Helical" evidence="1">
    <location>
        <begin position="86"/>
        <end position="108"/>
    </location>
</feature>
<dbReference type="OrthoDB" id="2857684at2"/>
<evidence type="ECO:0000256" key="1">
    <source>
        <dbReference type="SAM" id="Phobius"/>
    </source>
</evidence>
<protein>
    <submittedName>
        <fullName evidence="2">Uncharacterized protein</fullName>
    </submittedName>
</protein>
<keyword evidence="1" id="KW-0472">Membrane</keyword>
<gene>
    <name evidence="2" type="ORF">CWI78_02180</name>
</gene>
<accession>A0A432Z5W6</accession>
<comment type="caution">
    <text evidence="2">The sequence shown here is derived from an EMBL/GenBank/DDBJ whole genome shotgun (WGS) entry which is preliminary data.</text>
</comment>
<keyword evidence="1" id="KW-0812">Transmembrane</keyword>
<evidence type="ECO:0000313" key="3">
    <source>
        <dbReference type="Proteomes" id="UP000288058"/>
    </source>
</evidence>
<dbReference type="AlphaFoldDB" id="A0A432Z5W6"/>
<keyword evidence="3" id="KW-1185">Reference proteome</keyword>
<evidence type="ECO:0000313" key="2">
    <source>
        <dbReference type="EMBL" id="RUO73276.1"/>
    </source>
</evidence>
<dbReference type="Proteomes" id="UP000288058">
    <property type="component" value="Unassembled WGS sequence"/>
</dbReference>
<name>A0A432Z5W6_9GAMM</name>
<sequence>MYFVNINSLKEQHTSGQYQEKDSLVYAIASVVLTYLGVLLVTYPESIWLNVQMAVEAALFLVMFVTAYRSNGGNEGSRFLDKFLSIGWVVGIRLIPLAIILGVVSLYGDATYYGKETDHVGPYSLVTMLIFYLFFIWRLSKHIRDIRN</sequence>
<dbReference type="RefSeq" id="WP_157982688.1">
    <property type="nucleotide sequence ID" value="NZ_PIQC01000001.1"/>
</dbReference>
<proteinExistence type="predicted"/>
<organism evidence="2 3">
    <name type="scientific">Idiomarina ramblicola</name>
    <dbReference type="NCBI Taxonomy" id="263724"/>
    <lineage>
        <taxon>Bacteria</taxon>
        <taxon>Pseudomonadati</taxon>
        <taxon>Pseudomonadota</taxon>
        <taxon>Gammaproteobacteria</taxon>
        <taxon>Alteromonadales</taxon>
        <taxon>Idiomarinaceae</taxon>
        <taxon>Idiomarina</taxon>
    </lineage>
</organism>
<feature type="transmembrane region" description="Helical" evidence="1">
    <location>
        <begin position="120"/>
        <end position="139"/>
    </location>
</feature>
<keyword evidence="1" id="KW-1133">Transmembrane helix</keyword>